<protein>
    <submittedName>
        <fullName evidence="1">Zinc-binding dehydrogenase</fullName>
    </submittedName>
</protein>
<accession>A0A646IIC3</accession>
<dbReference type="EMBL" id="VJYJ02001755">
    <property type="protein sequence ID" value="MQS10603.1"/>
    <property type="molecule type" value="Genomic_DNA"/>
</dbReference>
<proteinExistence type="predicted"/>
<feature type="non-terminal residue" evidence="1">
    <location>
        <position position="1"/>
    </location>
</feature>
<dbReference type="AlphaFoldDB" id="A0A646IIC3"/>
<name>A0A646IIC3_9ACTN</name>
<dbReference type="Pfam" id="PF13602">
    <property type="entry name" value="ADH_zinc_N_2"/>
    <property type="match status" value="1"/>
</dbReference>
<sequence length="110" mass="11132">ALGLLAPGGRHLAYGWAATGFDERGTIGPEEAGRLAPGADSRWVTGPALTEAVGGPNPIRTLEEEALALAAKGVFRPVVTAFPLEEAARAHAALEGRATTGKVVLLPGGP</sequence>
<reference evidence="1" key="1">
    <citation type="submission" date="2019-10" db="EMBL/GenBank/DDBJ databases">
        <title>Streptomyces sp. nov., a novel actinobacterium isolated from alkaline environment.</title>
        <authorList>
            <person name="Golinska P."/>
        </authorList>
    </citation>
    <scope>NUCLEOTIDE SEQUENCE</scope>
    <source>
        <strain evidence="1">IF17</strain>
    </source>
</reference>
<dbReference type="Gene3D" id="3.90.180.10">
    <property type="entry name" value="Medium-chain alcohol dehydrogenases, catalytic domain"/>
    <property type="match status" value="1"/>
</dbReference>
<comment type="caution">
    <text evidence="1">The sequence shown here is derived from an EMBL/GenBank/DDBJ whole genome shotgun (WGS) entry which is preliminary data.</text>
</comment>
<dbReference type="Gene3D" id="3.40.50.720">
    <property type="entry name" value="NAD(P)-binding Rossmann-like Domain"/>
    <property type="match status" value="1"/>
</dbReference>
<dbReference type="Proteomes" id="UP000315516">
    <property type="component" value="Unassembled WGS sequence"/>
</dbReference>
<evidence type="ECO:0000313" key="1">
    <source>
        <dbReference type="EMBL" id="MQS10603.1"/>
    </source>
</evidence>
<organism evidence="1">
    <name type="scientific">Streptomyces alkaliphilus</name>
    <dbReference type="NCBI Taxonomy" id="1472722"/>
    <lineage>
        <taxon>Bacteria</taxon>
        <taxon>Bacillati</taxon>
        <taxon>Actinomycetota</taxon>
        <taxon>Actinomycetes</taxon>
        <taxon>Kitasatosporales</taxon>
        <taxon>Streptomycetaceae</taxon>
        <taxon>Streptomyces</taxon>
    </lineage>
</organism>
<dbReference type="RefSeq" id="WP_153427605.1">
    <property type="nucleotide sequence ID" value="NZ_VJYJ02001755.1"/>
</dbReference>
<gene>
    <name evidence="1" type="ORF">FNX48_026620</name>
</gene>